<evidence type="ECO:0000256" key="1">
    <source>
        <dbReference type="ARBA" id="ARBA00023015"/>
    </source>
</evidence>
<gene>
    <name evidence="5" type="ORF">HGH91_09075</name>
</gene>
<feature type="domain" description="HTH araC/xylS-type" evidence="4">
    <location>
        <begin position="224"/>
        <end position="322"/>
    </location>
</feature>
<dbReference type="InterPro" id="IPR018060">
    <property type="entry name" value="HTH_AraC"/>
</dbReference>
<dbReference type="Pfam" id="PF02311">
    <property type="entry name" value="AraC_binding"/>
    <property type="match status" value="1"/>
</dbReference>
<dbReference type="EMBL" id="JABAHZ010000002">
    <property type="protein sequence ID" value="NLR78776.1"/>
    <property type="molecule type" value="Genomic_DNA"/>
</dbReference>
<dbReference type="PANTHER" id="PTHR43280:SF32">
    <property type="entry name" value="TRANSCRIPTIONAL REGULATORY PROTEIN"/>
    <property type="match status" value="1"/>
</dbReference>
<keyword evidence="6" id="KW-1185">Reference proteome</keyword>
<dbReference type="SUPFAM" id="SSF51215">
    <property type="entry name" value="Regulatory protein AraC"/>
    <property type="match status" value="1"/>
</dbReference>
<evidence type="ECO:0000259" key="4">
    <source>
        <dbReference type="PROSITE" id="PS01124"/>
    </source>
</evidence>
<dbReference type="InterPro" id="IPR020449">
    <property type="entry name" value="Tscrpt_reg_AraC-type_HTH"/>
</dbReference>
<dbReference type="GO" id="GO:0043565">
    <property type="term" value="F:sequence-specific DNA binding"/>
    <property type="evidence" value="ECO:0007669"/>
    <property type="project" value="InterPro"/>
</dbReference>
<protein>
    <submittedName>
        <fullName evidence="5">Helix-turn-helix domain-containing protein</fullName>
    </submittedName>
</protein>
<dbReference type="Gene3D" id="1.10.10.60">
    <property type="entry name" value="Homeodomain-like"/>
    <property type="match status" value="1"/>
</dbReference>
<dbReference type="InterPro" id="IPR003313">
    <property type="entry name" value="AraC-bd"/>
</dbReference>
<dbReference type="Gene3D" id="2.60.120.10">
    <property type="entry name" value="Jelly Rolls"/>
    <property type="match status" value="1"/>
</dbReference>
<reference evidence="5 6" key="1">
    <citation type="submission" date="2020-04" db="EMBL/GenBank/DDBJ databases">
        <authorList>
            <person name="Yin C."/>
        </authorList>
    </citation>
    <scope>NUCLEOTIDE SEQUENCE [LARGE SCALE GENOMIC DNA]</scope>
    <source>
        <strain evidence="5 6">Ak56</strain>
    </source>
</reference>
<dbReference type="PROSITE" id="PS01124">
    <property type="entry name" value="HTH_ARAC_FAMILY_2"/>
    <property type="match status" value="1"/>
</dbReference>
<dbReference type="Proteomes" id="UP000552864">
    <property type="component" value="Unassembled WGS sequence"/>
</dbReference>
<dbReference type="SMART" id="SM00342">
    <property type="entry name" value="HTH_ARAC"/>
    <property type="match status" value="1"/>
</dbReference>
<keyword evidence="2" id="KW-0238">DNA-binding</keyword>
<name>A0A847SMZ9_9BACT</name>
<keyword evidence="1" id="KW-0805">Transcription regulation</keyword>
<dbReference type="PANTHER" id="PTHR43280">
    <property type="entry name" value="ARAC-FAMILY TRANSCRIPTIONAL REGULATOR"/>
    <property type="match status" value="1"/>
</dbReference>
<dbReference type="SUPFAM" id="SSF46689">
    <property type="entry name" value="Homeodomain-like"/>
    <property type="match status" value="1"/>
</dbReference>
<evidence type="ECO:0000256" key="2">
    <source>
        <dbReference type="ARBA" id="ARBA00023125"/>
    </source>
</evidence>
<dbReference type="PRINTS" id="PR00032">
    <property type="entry name" value="HTHARAC"/>
</dbReference>
<dbReference type="GO" id="GO:0003700">
    <property type="term" value="F:DNA-binding transcription factor activity"/>
    <property type="evidence" value="ECO:0007669"/>
    <property type="project" value="InterPro"/>
</dbReference>
<accession>A0A847SMZ9</accession>
<dbReference type="InterPro" id="IPR009057">
    <property type="entry name" value="Homeodomain-like_sf"/>
</dbReference>
<dbReference type="InterPro" id="IPR014710">
    <property type="entry name" value="RmlC-like_jellyroll"/>
</dbReference>
<evidence type="ECO:0000313" key="5">
    <source>
        <dbReference type="EMBL" id="NLR78776.1"/>
    </source>
</evidence>
<proteinExistence type="predicted"/>
<dbReference type="InterPro" id="IPR037923">
    <property type="entry name" value="HTH-like"/>
</dbReference>
<keyword evidence="3" id="KW-0804">Transcription</keyword>
<evidence type="ECO:0000256" key="3">
    <source>
        <dbReference type="ARBA" id="ARBA00023163"/>
    </source>
</evidence>
<organism evidence="5 6">
    <name type="scientific">Chitinophaga eiseniae</name>
    <dbReference type="NCBI Taxonomy" id="634771"/>
    <lineage>
        <taxon>Bacteria</taxon>
        <taxon>Pseudomonadati</taxon>
        <taxon>Bacteroidota</taxon>
        <taxon>Chitinophagia</taxon>
        <taxon>Chitinophagales</taxon>
        <taxon>Chitinophagaceae</taxon>
        <taxon>Chitinophaga</taxon>
    </lineage>
</organism>
<comment type="caution">
    <text evidence="5">The sequence shown here is derived from an EMBL/GenBank/DDBJ whole genome shotgun (WGS) entry which is preliminary data.</text>
</comment>
<sequence length="325" mass="38122">MALRSRQFPLRLKATLNSTNGGSREPEIGDKGVISDLYMLVNKSIDIPYQQLPFKGQFNVAPLGTFRNELTDQPHRHDHFQIIWIIRGKGRHMVDFVWYEVEDNMIFLLRPGQVHQLDCEREGHFLYFTEQFYFTNKHDKETLYDFTNLFDNWHGYAPITISDHTSTSLHGLISLMAQEKTTAPHCSQGVVKHYLNAFLLLIEREKKRNAAETMMPFTHDARVVQLRRLLEQHYRTEHQVAFYANAFALTPKRLNEITKETAGRTVTELLHDRIVLESKRNLAFSHKSVKEICYELGFEDPAYFSRFFKNNTGISPQDFRDMMFK</sequence>
<evidence type="ECO:0000313" key="6">
    <source>
        <dbReference type="Proteomes" id="UP000552864"/>
    </source>
</evidence>
<dbReference type="AlphaFoldDB" id="A0A847SMZ9"/>
<dbReference type="Pfam" id="PF12833">
    <property type="entry name" value="HTH_18"/>
    <property type="match status" value="1"/>
</dbReference>